<accession>F0QSE0</accession>
<protein>
    <submittedName>
        <fullName evidence="1">Uncharacterized protein</fullName>
    </submittedName>
</protein>
<dbReference type="AlphaFoldDB" id="F0QSE0"/>
<dbReference type="OrthoDB" id="28954at2157"/>
<dbReference type="KEGG" id="vmo:VMUT_0074"/>
<dbReference type="GeneID" id="10287726"/>
<reference evidence="1 2" key="1">
    <citation type="journal article" date="2011" name="J. Bacteriol.">
        <title>Complete genome sequence of 'Vulcanisaeta moutnovskia' strain 768-28, a novel member of the hyperthermophilic crenarchaeal genus vulcanisaeta.</title>
        <authorList>
            <person name="Gumerov V.M."/>
            <person name="Mardanov A.V."/>
            <person name="Beletsky A.V."/>
            <person name="Prokofeva M.I."/>
            <person name="Bonch-Osmolovskaya E.A."/>
            <person name="Ravin N.V."/>
            <person name="Skryabin K.G."/>
        </authorList>
    </citation>
    <scope>NUCLEOTIDE SEQUENCE [LARGE SCALE GENOMIC DNA]</scope>
    <source>
        <strain evidence="1 2">768-28</strain>
    </source>
</reference>
<dbReference type="eggNOG" id="arCOG03876">
    <property type="taxonomic scope" value="Archaea"/>
</dbReference>
<dbReference type="RefSeq" id="WP_013603455.1">
    <property type="nucleotide sequence ID" value="NC_015151.1"/>
</dbReference>
<gene>
    <name evidence="1" type="ordered locus">VMUT_0074</name>
</gene>
<sequence length="152" mass="16793">MVDFLTIITVIVSVATSTASLAYWLGRKFTEIDARFGSIEARVTSMEGRITSIEAKISQVKGRLASLGSEVVELKGRIGRLENAFMQFSEVLISTLEVKGAFTATEAAAFKGMVRVLLSIPGTRYYTWEVYGGLGSYLIRTRIITQWLILSK</sequence>
<dbReference type="Proteomes" id="UP000007485">
    <property type="component" value="Chromosome"/>
</dbReference>
<dbReference type="HOGENOM" id="CLU_084123_0_0_2"/>
<organism evidence="1 2">
    <name type="scientific">Vulcanisaeta moutnovskia (strain 768-28)</name>
    <dbReference type="NCBI Taxonomy" id="985053"/>
    <lineage>
        <taxon>Archaea</taxon>
        <taxon>Thermoproteota</taxon>
        <taxon>Thermoprotei</taxon>
        <taxon>Thermoproteales</taxon>
        <taxon>Thermoproteaceae</taxon>
        <taxon>Vulcanisaeta</taxon>
    </lineage>
</organism>
<proteinExistence type="predicted"/>
<evidence type="ECO:0000313" key="2">
    <source>
        <dbReference type="Proteomes" id="UP000007485"/>
    </source>
</evidence>
<keyword evidence="2" id="KW-1185">Reference proteome</keyword>
<dbReference type="Gene3D" id="1.20.5.340">
    <property type="match status" value="1"/>
</dbReference>
<name>F0QSE0_VULM7</name>
<evidence type="ECO:0000313" key="1">
    <source>
        <dbReference type="EMBL" id="ADY00291.1"/>
    </source>
</evidence>
<dbReference type="EMBL" id="CP002529">
    <property type="protein sequence ID" value="ADY00291.1"/>
    <property type="molecule type" value="Genomic_DNA"/>
</dbReference>